<proteinExistence type="predicted"/>
<gene>
    <name evidence="1" type="ORF">B4121_4070</name>
    <name evidence="2" type="ORF">CHCC15381_1006</name>
</gene>
<dbReference type="Proteomes" id="UP000185604">
    <property type="component" value="Unassembled WGS sequence"/>
</dbReference>
<keyword evidence="4" id="KW-1185">Reference proteome</keyword>
<accession>A0A6I7TS99</accession>
<evidence type="ECO:0000313" key="4">
    <source>
        <dbReference type="Proteomes" id="UP000429980"/>
    </source>
</evidence>
<protein>
    <submittedName>
        <fullName evidence="1">Uncharacterized protein</fullName>
    </submittedName>
</protein>
<evidence type="ECO:0000313" key="1">
    <source>
        <dbReference type="EMBL" id="OLF87618.1"/>
    </source>
</evidence>
<name>A0A6I7TS99_9BACI</name>
<dbReference type="Proteomes" id="UP000429980">
    <property type="component" value="Unassembled WGS sequence"/>
</dbReference>
<evidence type="ECO:0000313" key="2">
    <source>
        <dbReference type="EMBL" id="TWL32784.1"/>
    </source>
</evidence>
<dbReference type="EMBL" id="LKPO01000026">
    <property type="protein sequence ID" value="OLF87618.1"/>
    <property type="molecule type" value="Genomic_DNA"/>
</dbReference>
<dbReference type="AlphaFoldDB" id="A0A6I7TS99"/>
<dbReference type="EMBL" id="NILF01000069">
    <property type="protein sequence ID" value="TWL32784.1"/>
    <property type="molecule type" value="Genomic_DNA"/>
</dbReference>
<organism evidence="1 3">
    <name type="scientific">Bacillus paralicheniformis</name>
    <dbReference type="NCBI Taxonomy" id="1648923"/>
    <lineage>
        <taxon>Bacteria</taxon>
        <taxon>Bacillati</taxon>
        <taxon>Bacillota</taxon>
        <taxon>Bacilli</taxon>
        <taxon>Bacillales</taxon>
        <taxon>Bacillaceae</taxon>
        <taxon>Bacillus</taxon>
    </lineage>
</organism>
<reference evidence="1 3" key="1">
    <citation type="journal article" date="2016" name="Front. Microbiol.">
        <title>High-Level Heat Resistance of Spores of Bacillus amyloliquefaciens and Bacillus licheniformis Results from the Presence of a spoVA Operon in a Tn1546 Transposon.</title>
        <authorList>
            <person name="Berendsen E.M."/>
            <person name="Koning R.A."/>
            <person name="Boekhorst J."/>
            <person name="de Jong A."/>
            <person name="Kuipers O.P."/>
            <person name="Wells-Bennik M.H."/>
        </authorList>
    </citation>
    <scope>NUCLEOTIDE SEQUENCE [LARGE SCALE GENOMIC DNA]</scope>
    <source>
        <strain evidence="1 3">B4121</strain>
    </source>
</reference>
<evidence type="ECO:0000313" key="3">
    <source>
        <dbReference type="Proteomes" id="UP000185604"/>
    </source>
</evidence>
<comment type="caution">
    <text evidence="1">The sequence shown here is derived from an EMBL/GenBank/DDBJ whole genome shotgun (WGS) entry which is preliminary data.</text>
</comment>
<reference evidence="2 4" key="2">
    <citation type="submission" date="2019-06" db="EMBL/GenBank/DDBJ databases">
        <title>Genome sequence analysis of &gt;100 Bacillus licheniformis strains suggests intrinsic resistance to this species.</title>
        <authorList>
            <person name="Wels M."/>
            <person name="Siezen R.J."/>
            <person name="Johansen E."/>
            <person name="Stuer-Lauridsen B."/>
            <person name="Bjerre K."/>
            <person name="Nielsen B.K.K."/>
        </authorList>
    </citation>
    <scope>NUCLEOTIDE SEQUENCE [LARGE SCALE GENOMIC DNA]</scope>
    <source>
        <strain evidence="2 4">BAC-15381</strain>
    </source>
</reference>
<sequence length="62" mass="7115">MESCRQEVGGFFYALERILPSKSINCHSDRSASLKSLASNLSLFSRMHGFSFQLVIWPNYEQ</sequence>